<accession>A0AA39HM70</accession>
<proteinExistence type="predicted"/>
<name>A0AA39HM70_9BILA</name>
<reference evidence="2" key="1">
    <citation type="submission" date="2023-06" db="EMBL/GenBank/DDBJ databases">
        <title>Genomic analysis of the entomopathogenic nematode Steinernema hermaphroditum.</title>
        <authorList>
            <person name="Schwarz E.M."/>
            <person name="Heppert J.K."/>
            <person name="Baniya A."/>
            <person name="Schwartz H.T."/>
            <person name="Tan C.-H."/>
            <person name="Antoshechkin I."/>
            <person name="Sternberg P.W."/>
            <person name="Goodrich-Blair H."/>
            <person name="Dillman A.R."/>
        </authorList>
    </citation>
    <scope>NUCLEOTIDE SEQUENCE</scope>
    <source>
        <strain evidence="2">PS9179</strain>
        <tissue evidence="2">Whole animal</tissue>
    </source>
</reference>
<protein>
    <submittedName>
        <fullName evidence="2">Uncharacterized protein</fullName>
    </submittedName>
</protein>
<dbReference type="AlphaFoldDB" id="A0AA39HM70"/>
<dbReference type="EMBL" id="JAUCMV010000003">
    <property type="protein sequence ID" value="KAK0407939.1"/>
    <property type="molecule type" value="Genomic_DNA"/>
</dbReference>
<evidence type="ECO:0000313" key="2">
    <source>
        <dbReference type="EMBL" id="KAK0407939.1"/>
    </source>
</evidence>
<organism evidence="2 3">
    <name type="scientific">Steinernema hermaphroditum</name>
    <dbReference type="NCBI Taxonomy" id="289476"/>
    <lineage>
        <taxon>Eukaryota</taxon>
        <taxon>Metazoa</taxon>
        <taxon>Ecdysozoa</taxon>
        <taxon>Nematoda</taxon>
        <taxon>Chromadorea</taxon>
        <taxon>Rhabditida</taxon>
        <taxon>Tylenchina</taxon>
        <taxon>Panagrolaimomorpha</taxon>
        <taxon>Strongyloidoidea</taxon>
        <taxon>Steinernematidae</taxon>
        <taxon>Steinernema</taxon>
    </lineage>
</organism>
<gene>
    <name evidence="2" type="ORF">QR680_003684</name>
</gene>
<dbReference type="Proteomes" id="UP001175271">
    <property type="component" value="Unassembled WGS sequence"/>
</dbReference>
<keyword evidence="1" id="KW-0732">Signal</keyword>
<feature type="signal peptide" evidence="1">
    <location>
        <begin position="1"/>
        <end position="19"/>
    </location>
</feature>
<evidence type="ECO:0000313" key="3">
    <source>
        <dbReference type="Proteomes" id="UP001175271"/>
    </source>
</evidence>
<comment type="caution">
    <text evidence="2">The sequence shown here is derived from an EMBL/GenBank/DDBJ whole genome shotgun (WGS) entry which is preliminary data.</text>
</comment>
<sequence>MARLSVVVLFFALIALSSSAGIPPASLSRSSASGARPYFAVPAVSNNNHEVVKRQCSFIMNTNTGKPECIFG</sequence>
<keyword evidence="3" id="KW-1185">Reference proteome</keyword>
<feature type="chain" id="PRO_5041460061" evidence="1">
    <location>
        <begin position="20"/>
        <end position="72"/>
    </location>
</feature>
<evidence type="ECO:0000256" key="1">
    <source>
        <dbReference type="SAM" id="SignalP"/>
    </source>
</evidence>